<reference evidence="6" key="1">
    <citation type="submission" date="2023-03" db="EMBL/GenBank/DDBJ databases">
        <title>Edaphobacter sp.</title>
        <authorList>
            <person name="Huber K.J."/>
            <person name="Papendorf J."/>
            <person name="Pilke C."/>
            <person name="Bunk B."/>
            <person name="Sproeer C."/>
            <person name="Pester M."/>
        </authorList>
    </citation>
    <scope>NUCLEOTIDE SEQUENCE</scope>
    <source>
        <strain evidence="6">DSM 110680</strain>
    </source>
</reference>
<dbReference type="RefSeq" id="WP_348264749.1">
    <property type="nucleotide sequence ID" value="NZ_CP121196.1"/>
</dbReference>
<evidence type="ECO:0000256" key="3">
    <source>
        <dbReference type="ARBA" id="ARBA00023004"/>
    </source>
</evidence>
<dbReference type="Pfam" id="PF13442">
    <property type="entry name" value="Cytochrome_CBB3"/>
    <property type="match status" value="1"/>
</dbReference>
<dbReference type="GO" id="GO:0009055">
    <property type="term" value="F:electron transfer activity"/>
    <property type="evidence" value="ECO:0007669"/>
    <property type="project" value="InterPro"/>
</dbReference>
<organism evidence="6">
    <name type="scientific">Telmatobacter sp. DSM 110680</name>
    <dbReference type="NCBI Taxonomy" id="3036704"/>
    <lineage>
        <taxon>Bacteria</taxon>
        <taxon>Pseudomonadati</taxon>
        <taxon>Acidobacteriota</taxon>
        <taxon>Terriglobia</taxon>
        <taxon>Terriglobales</taxon>
        <taxon>Acidobacteriaceae</taxon>
        <taxon>Telmatobacter</taxon>
    </lineage>
</organism>
<evidence type="ECO:0000256" key="4">
    <source>
        <dbReference type="PROSITE-ProRule" id="PRU00433"/>
    </source>
</evidence>
<keyword evidence="1 4" id="KW-0349">Heme</keyword>
<dbReference type="GO" id="GO:0046872">
    <property type="term" value="F:metal ion binding"/>
    <property type="evidence" value="ECO:0007669"/>
    <property type="project" value="UniProtKB-KW"/>
</dbReference>
<proteinExistence type="predicted"/>
<dbReference type="AlphaFoldDB" id="A0AAU7DS08"/>
<dbReference type="PROSITE" id="PS51007">
    <property type="entry name" value="CYTC"/>
    <property type="match status" value="1"/>
</dbReference>
<sequence length="193" mass="21093">MRFLLGFIIGIVLVPLVGLAYLMYGNVPVAVSDPPFPHEAQIVHMPLNARIQKEQVGTHMQPDQTNLTAGAHIYVDRCAFCHGQHNKPAAIGAHMYPDAPSLLEPHHNNPDVVGVSDDPPSETYWKVLNGIRLTGMPSFKTQLSDDEMWQVSIFLANANKPMPPAVLDILNRAPAPPAEARPHVPTPETPAPQ</sequence>
<name>A0AAU7DS08_9BACT</name>
<keyword evidence="2 4" id="KW-0479">Metal-binding</keyword>
<dbReference type="GO" id="GO:0020037">
    <property type="term" value="F:heme binding"/>
    <property type="evidence" value="ECO:0007669"/>
    <property type="project" value="InterPro"/>
</dbReference>
<dbReference type="InterPro" id="IPR036909">
    <property type="entry name" value="Cyt_c-like_dom_sf"/>
</dbReference>
<dbReference type="InterPro" id="IPR009056">
    <property type="entry name" value="Cyt_c-like_dom"/>
</dbReference>
<feature type="domain" description="Cytochrome c" evidence="5">
    <location>
        <begin position="65"/>
        <end position="159"/>
    </location>
</feature>
<protein>
    <submittedName>
        <fullName evidence="6">Cytochrome c</fullName>
    </submittedName>
</protein>
<accession>A0AAU7DS08</accession>
<keyword evidence="3 4" id="KW-0408">Iron</keyword>
<evidence type="ECO:0000256" key="1">
    <source>
        <dbReference type="ARBA" id="ARBA00022617"/>
    </source>
</evidence>
<dbReference type="EMBL" id="CP121196">
    <property type="protein sequence ID" value="XBH19531.1"/>
    <property type="molecule type" value="Genomic_DNA"/>
</dbReference>
<gene>
    <name evidence="6" type="ORF">P8935_09460</name>
</gene>
<evidence type="ECO:0000256" key="2">
    <source>
        <dbReference type="ARBA" id="ARBA00022723"/>
    </source>
</evidence>
<evidence type="ECO:0000259" key="5">
    <source>
        <dbReference type="PROSITE" id="PS51007"/>
    </source>
</evidence>
<dbReference type="Gene3D" id="1.10.760.10">
    <property type="entry name" value="Cytochrome c-like domain"/>
    <property type="match status" value="1"/>
</dbReference>
<dbReference type="SUPFAM" id="SSF46626">
    <property type="entry name" value="Cytochrome c"/>
    <property type="match status" value="1"/>
</dbReference>
<evidence type="ECO:0000313" key="6">
    <source>
        <dbReference type="EMBL" id="XBH19531.1"/>
    </source>
</evidence>